<dbReference type="RefSeq" id="WP_289266780.1">
    <property type="nucleotide sequence ID" value="NZ_OX365700.1"/>
</dbReference>
<protein>
    <submittedName>
        <fullName evidence="2">Lactoylglutathione lyase</fullName>
    </submittedName>
</protein>
<dbReference type="Proteomes" id="UP001179121">
    <property type="component" value="Chromosome"/>
</dbReference>
<dbReference type="SUPFAM" id="SSF54593">
    <property type="entry name" value="Glyoxalase/Bleomycin resistance protein/Dihydroxybiphenyl dioxygenase"/>
    <property type="match status" value="1"/>
</dbReference>
<dbReference type="Pfam" id="PF00903">
    <property type="entry name" value="Glyoxalase"/>
    <property type="match status" value="1"/>
</dbReference>
<keyword evidence="3" id="KW-1185">Reference proteome</keyword>
<evidence type="ECO:0000313" key="2">
    <source>
        <dbReference type="EMBL" id="CAI4029754.1"/>
    </source>
</evidence>
<organism evidence="2 3">
    <name type="scientific">Nitrospira tepida</name>
    <dbReference type="NCBI Taxonomy" id="2973512"/>
    <lineage>
        <taxon>Bacteria</taxon>
        <taxon>Pseudomonadati</taxon>
        <taxon>Nitrospirota</taxon>
        <taxon>Nitrospiria</taxon>
        <taxon>Nitrospirales</taxon>
        <taxon>Nitrospiraceae</taxon>
        <taxon>Nitrospira</taxon>
    </lineage>
</organism>
<dbReference type="PANTHER" id="PTHR33993">
    <property type="entry name" value="GLYOXALASE-RELATED"/>
    <property type="match status" value="1"/>
</dbReference>
<name>A0AA86MVH0_9BACT</name>
<dbReference type="Gene3D" id="3.10.180.10">
    <property type="entry name" value="2,3-Dihydroxybiphenyl 1,2-Dioxygenase, domain 1"/>
    <property type="match status" value="1"/>
</dbReference>
<evidence type="ECO:0000313" key="3">
    <source>
        <dbReference type="Proteomes" id="UP001179121"/>
    </source>
</evidence>
<proteinExistence type="predicted"/>
<dbReference type="InterPro" id="IPR052164">
    <property type="entry name" value="Anthracycline_SecMetBiosynth"/>
</dbReference>
<dbReference type="InterPro" id="IPR037523">
    <property type="entry name" value="VOC_core"/>
</dbReference>
<gene>
    <name evidence="2" type="ORF">DNFV4_00172</name>
</gene>
<dbReference type="InterPro" id="IPR029068">
    <property type="entry name" value="Glyas_Bleomycin-R_OHBP_Dase"/>
</dbReference>
<sequence>MMKITEIAFTCYPVTDLSRARRFYEEVLGLKESRFFGTGDTGFVEYDIGPGTLAIGNMAPDWKPSPGGGSVGLEVEDFEAAVARLRSSGCTFRLEPLETPVCHMAVVSDPDGNSITIHRRKPG</sequence>
<dbReference type="KEGG" id="nti:DNFV4_00172"/>
<dbReference type="GO" id="GO:0016829">
    <property type="term" value="F:lyase activity"/>
    <property type="evidence" value="ECO:0007669"/>
    <property type="project" value="UniProtKB-KW"/>
</dbReference>
<accession>A0AA86MVH0</accession>
<feature type="domain" description="VOC" evidence="1">
    <location>
        <begin position="6"/>
        <end position="120"/>
    </location>
</feature>
<dbReference type="AlphaFoldDB" id="A0AA86MVH0"/>
<reference evidence="2" key="1">
    <citation type="submission" date="2022-10" db="EMBL/GenBank/DDBJ databases">
        <authorList>
            <person name="Koch H."/>
        </authorList>
    </citation>
    <scope>NUCLEOTIDE SEQUENCE</scope>
    <source>
        <strain evidence="2">DNF</strain>
    </source>
</reference>
<keyword evidence="2" id="KW-0456">Lyase</keyword>
<dbReference type="InterPro" id="IPR004360">
    <property type="entry name" value="Glyas_Fos-R_dOase_dom"/>
</dbReference>
<dbReference type="PROSITE" id="PS51819">
    <property type="entry name" value="VOC"/>
    <property type="match status" value="1"/>
</dbReference>
<dbReference type="EMBL" id="OX365700">
    <property type="protein sequence ID" value="CAI4029754.1"/>
    <property type="molecule type" value="Genomic_DNA"/>
</dbReference>
<evidence type="ECO:0000259" key="1">
    <source>
        <dbReference type="PROSITE" id="PS51819"/>
    </source>
</evidence>